<gene>
    <name evidence="1" type="ORF">SAMN04488548_1342288</name>
</gene>
<name>A0A1H2JMF1_9ACTN</name>
<reference evidence="1 2" key="1">
    <citation type="submission" date="2016-10" db="EMBL/GenBank/DDBJ databases">
        <authorList>
            <person name="de Groot N.N."/>
        </authorList>
    </citation>
    <scope>NUCLEOTIDE SEQUENCE [LARGE SCALE GENOMIC DNA]</scope>
    <source>
        <strain evidence="1 2">DSM 44215</strain>
    </source>
</reference>
<evidence type="ECO:0000313" key="2">
    <source>
        <dbReference type="Proteomes" id="UP000183180"/>
    </source>
</evidence>
<dbReference type="Proteomes" id="UP000183180">
    <property type="component" value="Unassembled WGS sequence"/>
</dbReference>
<dbReference type="AlphaFoldDB" id="A0A1H2JMF1"/>
<protein>
    <submittedName>
        <fullName evidence="1">Uncharacterized protein</fullName>
    </submittedName>
</protein>
<organism evidence="1 2">
    <name type="scientific">Gordonia westfalica</name>
    <dbReference type="NCBI Taxonomy" id="158898"/>
    <lineage>
        <taxon>Bacteria</taxon>
        <taxon>Bacillati</taxon>
        <taxon>Actinomycetota</taxon>
        <taxon>Actinomycetes</taxon>
        <taxon>Mycobacteriales</taxon>
        <taxon>Gordoniaceae</taxon>
        <taxon>Gordonia</taxon>
    </lineage>
</organism>
<evidence type="ECO:0000313" key="1">
    <source>
        <dbReference type="EMBL" id="SDU57552.1"/>
    </source>
</evidence>
<accession>A0A1H2JMF1</accession>
<dbReference type="EMBL" id="FNLM01000034">
    <property type="protein sequence ID" value="SDU57552.1"/>
    <property type="molecule type" value="Genomic_DNA"/>
</dbReference>
<sequence>MPEEMFEGFTGNPPGTQIVEFVCIGGVSAEQLGLVIGEHTAGTTKCNHQRVVDETRRLHMSVRKVWRHPS</sequence>
<proteinExistence type="predicted"/>